<dbReference type="Gene3D" id="3.40.50.300">
    <property type="entry name" value="P-loop containing nucleotide triphosphate hydrolases"/>
    <property type="match status" value="1"/>
</dbReference>
<feature type="compositionally biased region" description="Basic residues" evidence="1">
    <location>
        <begin position="310"/>
        <end position="326"/>
    </location>
</feature>
<dbReference type="SMART" id="SM00382">
    <property type="entry name" value="AAA"/>
    <property type="match status" value="1"/>
</dbReference>
<feature type="domain" description="AAA+ ATPase" evidence="2">
    <location>
        <begin position="52"/>
        <end position="256"/>
    </location>
</feature>
<dbReference type="InterPro" id="IPR003593">
    <property type="entry name" value="AAA+_ATPase"/>
</dbReference>
<feature type="region of interest" description="Disordered" evidence="1">
    <location>
        <begin position="296"/>
        <end position="361"/>
    </location>
</feature>
<dbReference type="AlphaFoldDB" id="A0A239C3X9"/>
<evidence type="ECO:0000259" key="2">
    <source>
        <dbReference type="SMART" id="SM00382"/>
    </source>
</evidence>
<name>A0A239C3X9_9PSED</name>
<dbReference type="Proteomes" id="UP000198407">
    <property type="component" value="Unassembled WGS sequence"/>
</dbReference>
<evidence type="ECO:0000256" key="1">
    <source>
        <dbReference type="SAM" id="MobiDB-lite"/>
    </source>
</evidence>
<dbReference type="SUPFAM" id="SSF52540">
    <property type="entry name" value="P-loop containing nucleoside triphosphate hydrolases"/>
    <property type="match status" value="1"/>
</dbReference>
<keyword evidence="4" id="KW-1185">Reference proteome</keyword>
<dbReference type="Gene3D" id="1.10.8.60">
    <property type="match status" value="1"/>
</dbReference>
<accession>A0A239C3X9</accession>
<proteinExistence type="predicted"/>
<dbReference type="Pfam" id="PF05621">
    <property type="entry name" value="TniB"/>
    <property type="match status" value="1"/>
</dbReference>
<dbReference type="EMBL" id="FZOL01000003">
    <property type="protein sequence ID" value="SNS14378.1"/>
    <property type="molecule type" value="Genomic_DNA"/>
</dbReference>
<sequence length="361" mass="39864">MNHLSEGARQFMDKSDEERILACRRRIFMVTPEIIKTYDMVSDLIAAERSDSNIGLVIVGPPGAGKTTLGKKIAEVFEDSPHGKVLYIDLANYAEDMDLRAILHRALGVVKTPRNPYVTYDNVKEACRLIRDKKIVGVVFDESHDIGRAVSARRGEANLTALRSFSNGDYGLTIILIGIKKLFRVLAPDDQLTSRFTIRRVTMEDWKSDSELLASFLTGFVSHLPLKKESIVDGVHFMATVVRLRGNTRAITDLLRACAIEAIRNGQECITQELFEAMHAEFLGQLSEEDIILEADIGGGPSESTQANLKPHRAKSGKQKCAKKAAKTCISKSTAEDTNSTNSNEPDEPIQPEPSHDGEAP</sequence>
<reference evidence="4" key="1">
    <citation type="submission" date="2017-06" db="EMBL/GenBank/DDBJ databases">
        <authorList>
            <person name="Varghese N."/>
            <person name="Submissions S."/>
        </authorList>
    </citation>
    <scope>NUCLEOTIDE SEQUENCE [LARGE SCALE GENOMIC DNA]</scope>
    <source>
        <strain evidence="4">DSM 22348</strain>
    </source>
</reference>
<dbReference type="InterPro" id="IPR008868">
    <property type="entry name" value="TniB"/>
</dbReference>
<evidence type="ECO:0000313" key="4">
    <source>
        <dbReference type="Proteomes" id="UP000198407"/>
    </source>
</evidence>
<protein>
    <submittedName>
        <fullName evidence="3">TniB protein</fullName>
    </submittedName>
</protein>
<evidence type="ECO:0000313" key="3">
    <source>
        <dbReference type="EMBL" id="SNS14378.1"/>
    </source>
</evidence>
<dbReference type="OrthoDB" id="7006528at2"/>
<organism evidence="3 4">
    <name type="scientific">Pseudomonas japonica</name>
    <dbReference type="NCBI Taxonomy" id="256466"/>
    <lineage>
        <taxon>Bacteria</taxon>
        <taxon>Pseudomonadati</taxon>
        <taxon>Pseudomonadota</taxon>
        <taxon>Gammaproteobacteria</taxon>
        <taxon>Pseudomonadales</taxon>
        <taxon>Pseudomonadaceae</taxon>
        <taxon>Pseudomonas</taxon>
    </lineage>
</organism>
<gene>
    <name evidence="3" type="ORF">SAMN05444352_103335</name>
</gene>
<dbReference type="STRING" id="1215104.GCA_000730585_02291"/>
<dbReference type="RefSeq" id="WP_042126181.1">
    <property type="nucleotide sequence ID" value="NZ_FZOL01000003.1"/>
</dbReference>
<dbReference type="InterPro" id="IPR027417">
    <property type="entry name" value="P-loop_NTPase"/>
</dbReference>